<dbReference type="CDD" id="cd03794">
    <property type="entry name" value="GT4_WbuB-like"/>
    <property type="match status" value="1"/>
</dbReference>
<protein>
    <recommendedName>
        <fullName evidence="2">Glycosyl transferase family 1 domain-containing protein</fullName>
    </recommendedName>
</protein>
<feature type="non-terminal residue" evidence="3">
    <location>
        <position position="1"/>
    </location>
</feature>
<evidence type="ECO:0000313" key="3">
    <source>
        <dbReference type="EMBL" id="GAG10472.1"/>
    </source>
</evidence>
<proteinExistence type="predicted"/>
<dbReference type="GO" id="GO:0016757">
    <property type="term" value="F:glycosyltransferase activity"/>
    <property type="evidence" value="ECO:0007669"/>
    <property type="project" value="InterPro"/>
</dbReference>
<dbReference type="PANTHER" id="PTHR46401:SF2">
    <property type="entry name" value="GLYCOSYLTRANSFERASE WBBK-RELATED"/>
    <property type="match status" value="1"/>
</dbReference>
<dbReference type="InterPro" id="IPR001296">
    <property type="entry name" value="Glyco_trans_1"/>
</dbReference>
<gene>
    <name evidence="3" type="ORF">S01H1_44819</name>
</gene>
<dbReference type="SUPFAM" id="SSF53756">
    <property type="entry name" value="UDP-Glycosyltransferase/glycogen phosphorylase"/>
    <property type="match status" value="1"/>
</dbReference>
<dbReference type="PANTHER" id="PTHR46401">
    <property type="entry name" value="GLYCOSYLTRANSFERASE WBBK-RELATED"/>
    <property type="match status" value="1"/>
</dbReference>
<evidence type="ECO:0000256" key="1">
    <source>
        <dbReference type="ARBA" id="ARBA00022679"/>
    </source>
</evidence>
<evidence type="ECO:0000259" key="2">
    <source>
        <dbReference type="Pfam" id="PF00534"/>
    </source>
</evidence>
<dbReference type="GO" id="GO:0009103">
    <property type="term" value="P:lipopolysaccharide biosynthetic process"/>
    <property type="evidence" value="ECO:0007669"/>
    <property type="project" value="TreeGrafter"/>
</dbReference>
<reference evidence="3" key="1">
    <citation type="journal article" date="2014" name="Front. Microbiol.">
        <title>High frequency of phylogenetically diverse reductive dehalogenase-homologous genes in deep subseafloor sedimentary metagenomes.</title>
        <authorList>
            <person name="Kawai M."/>
            <person name="Futagami T."/>
            <person name="Toyoda A."/>
            <person name="Takaki Y."/>
            <person name="Nishi S."/>
            <person name="Hori S."/>
            <person name="Arai W."/>
            <person name="Tsubouchi T."/>
            <person name="Morono Y."/>
            <person name="Uchiyama I."/>
            <person name="Ito T."/>
            <person name="Fujiyama A."/>
            <person name="Inagaki F."/>
            <person name="Takami H."/>
        </authorList>
    </citation>
    <scope>NUCLEOTIDE SEQUENCE</scope>
    <source>
        <strain evidence="3">Expedition CK06-06</strain>
    </source>
</reference>
<keyword evidence="1" id="KW-0808">Transferase</keyword>
<dbReference type="EMBL" id="BARS01028610">
    <property type="protein sequence ID" value="GAG10472.1"/>
    <property type="molecule type" value="Genomic_DNA"/>
</dbReference>
<organism evidence="3">
    <name type="scientific">marine sediment metagenome</name>
    <dbReference type="NCBI Taxonomy" id="412755"/>
    <lineage>
        <taxon>unclassified sequences</taxon>
        <taxon>metagenomes</taxon>
        <taxon>ecological metagenomes</taxon>
    </lineage>
</organism>
<dbReference type="Pfam" id="PF00534">
    <property type="entry name" value="Glycos_transf_1"/>
    <property type="match status" value="1"/>
</dbReference>
<accession>X0VH19</accession>
<feature type="domain" description="Glycosyl transferase family 1" evidence="2">
    <location>
        <begin position="39"/>
        <end position="198"/>
    </location>
</feature>
<name>X0VH19_9ZZZZ</name>
<sequence>KIREDVLKDMEADHIVTIHNWADGEKLKVIDKKDVYFKKDWGLEDKFIILYSGNIGHLHEFDTIISAAEDIQNKGYKDIVFVFIGEGIKKEYIRKKTEEKGLDNILFFPYQPRDKLTYSLGSADISLVTLEEGFEGMVVPSKIYGILASGRPMVGVAGGESELAEIIREGKCGRFVKIGDYMTLSRVIIEYYKNPQRCIKEGMSGRKYFEKNFDRKIATKKYIKVIEETLKI</sequence>
<comment type="caution">
    <text evidence="3">The sequence shown here is derived from an EMBL/GenBank/DDBJ whole genome shotgun (WGS) entry which is preliminary data.</text>
</comment>
<dbReference type="AlphaFoldDB" id="X0VH19"/>
<dbReference type="Gene3D" id="3.40.50.2000">
    <property type="entry name" value="Glycogen Phosphorylase B"/>
    <property type="match status" value="2"/>
</dbReference>